<dbReference type="PRINTS" id="PR00368">
    <property type="entry name" value="FADPNR"/>
</dbReference>
<evidence type="ECO:0000259" key="3">
    <source>
        <dbReference type="Pfam" id="PF07992"/>
    </source>
</evidence>
<name>A0ABX2N9A1_9FIRM</name>
<dbReference type="SUPFAM" id="SSF51905">
    <property type="entry name" value="FAD/NAD(P)-binding domain"/>
    <property type="match status" value="2"/>
</dbReference>
<protein>
    <submittedName>
        <fullName evidence="4">NAD(P)/FAD-dependent oxidoreductase</fullName>
    </submittedName>
</protein>
<keyword evidence="1" id="KW-0285">Flavoprotein</keyword>
<accession>A0ABX2N9A1</accession>
<reference evidence="4 5" key="1">
    <citation type="submission" date="2020-06" db="EMBL/GenBank/DDBJ databases">
        <title>Anaerococcus sp. nov., isolated form swine feces.</title>
        <authorList>
            <person name="Yu S."/>
        </authorList>
    </citation>
    <scope>NUCLEOTIDE SEQUENCE [LARGE SCALE GENOMIC DNA]</scope>
    <source>
        <strain evidence="4 5">AGMB00486</strain>
    </source>
</reference>
<evidence type="ECO:0000256" key="1">
    <source>
        <dbReference type="ARBA" id="ARBA00022630"/>
    </source>
</evidence>
<dbReference type="InterPro" id="IPR050097">
    <property type="entry name" value="Ferredoxin-NADP_redctase_2"/>
</dbReference>
<dbReference type="RefSeq" id="WP_176269633.1">
    <property type="nucleotide sequence ID" value="NZ_JABVBA010000003.1"/>
</dbReference>
<keyword evidence="5" id="KW-1185">Reference proteome</keyword>
<feature type="domain" description="FAD/NAD(P)-binding" evidence="3">
    <location>
        <begin position="3"/>
        <end position="268"/>
    </location>
</feature>
<proteinExistence type="predicted"/>
<dbReference type="InterPro" id="IPR036188">
    <property type="entry name" value="FAD/NAD-bd_sf"/>
</dbReference>
<keyword evidence="2" id="KW-0560">Oxidoreductase</keyword>
<gene>
    <name evidence="4" type="ORF">HV819_04450</name>
</gene>
<dbReference type="Proteomes" id="UP000540919">
    <property type="component" value="Unassembled WGS sequence"/>
</dbReference>
<dbReference type="Gene3D" id="3.50.50.60">
    <property type="entry name" value="FAD/NAD(P)-binding domain"/>
    <property type="match status" value="2"/>
</dbReference>
<evidence type="ECO:0000313" key="5">
    <source>
        <dbReference type="Proteomes" id="UP000540919"/>
    </source>
</evidence>
<dbReference type="InterPro" id="IPR023753">
    <property type="entry name" value="FAD/NAD-binding_dom"/>
</dbReference>
<comment type="caution">
    <text evidence="4">The sequence shown here is derived from an EMBL/GenBank/DDBJ whole genome shotgun (WGS) entry which is preliminary data.</text>
</comment>
<evidence type="ECO:0000313" key="4">
    <source>
        <dbReference type="EMBL" id="NVF11244.1"/>
    </source>
</evidence>
<sequence length="287" mass="31745">MDYDLIVVGKGPAGLSAALNAAIRKNKVLVIGKDSKALSKSPSIKNYLGFKDIKGDDLYQRFLEQIKYYDIDIKDKKIKAVYAMGDYFAVDFGDEMLKSKACIIATGIDMGKAIEGEDKFFAKGISYCATCDASLYKGRDVVVIGYNEESIEEVEFINKVAKNTTFINMYKKNIKLSSNINIVDERPLKFDGLIKAESLELSDGSKIRADGFFIIKSSSKPKNLVPSVKMDEKHILVDKDMKTNIRGLFACGDITGKPYQINKACGEGQVAGLNASSYIRNVSRETK</sequence>
<evidence type="ECO:0000256" key="2">
    <source>
        <dbReference type="ARBA" id="ARBA00023002"/>
    </source>
</evidence>
<dbReference type="PRINTS" id="PR00469">
    <property type="entry name" value="PNDRDTASEII"/>
</dbReference>
<dbReference type="Pfam" id="PF07992">
    <property type="entry name" value="Pyr_redox_2"/>
    <property type="match status" value="1"/>
</dbReference>
<organism evidence="4 5">
    <name type="scientific">Anaerococcus faecalis</name>
    <dbReference type="NCBI Taxonomy" id="2742993"/>
    <lineage>
        <taxon>Bacteria</taxon>
        <taxon>Bacillati</taxon>
        <taxon>Bacillota</taxon>
        <taxon>Tissierellia</taxon>
        <taxon>Tissierellales</taxon>
        <taxon>Peptoniphilaceae</taxon>
        <taxon>Anaerococcus</taxon>
    </lineage>
</organism>
<dbReference type="EMBL" id="JABVBA010000003">
    <property type="protein sequence ID" value="NVF11244.1"/>
    <property type="molecule type" value="Genomic_DNA"/>
</dbReference>
<dbReference type="PANTHER" id="PTHR48105">
    <property type="entry name" value="THIOREDOXIN REDUCTASE 1-RELATED-RELATED"/>
    <property type="match status" value="1"/>
</dbReference>